<feature type="transmembrane region" description="Helical" evidence="1">
    <location>
        <begin position="447"/>
        <end position="470"/>
    </location>
</feature>
<dbReference type="SUPFAM" id="SSF82693">
    <property type="entry name" value="Multidrug efflux transporter AcrB pore domain, PN1, PN2, PC1 and PC2 subdomains"/>
    <property type="match status" value="2"/>
</dbReference>
<feature type="transmembrane region" description="Helical" evidence="1">
    <location>
        <begin position="415"/>
        <end position="441"/>
    </location>
</feature>
<dbReference type="InterPro" id="IPR027463">
    <property type="entry name" value="AcrB_DN_DC_subdom"/>
</dbReference>
<feature type="transmembrane region" description="Helical" evidence="1">
    <location>
        <begin position="556"/>
        <end position="578"/>
    </location>
</feature>
<organism evidence="2">
    <name type="scientific">Schlesneria paludicola</name>
    <dbReference type="NCBI Taxonomy" id="360056"/>
    <lineage>
        <taxon>Bacteria</taxon>
        <taxon>Pseudomonadati</taxon>
        <taxon>Planctomycetota</taxon>
        <taxon>Planctomycetia</taxon>
        <taxon>Planctomycetales</taxon>
        <taxon>Planctomycetaceae</taxon>
        <taxon>Schlesneria</taxon>
    </lineage>
</organism>
<comment type="caution">
    <text evidence="2">The sequence shown here is derived from an EMBL/GenBank/DDBJ whole genome shotgun (WGS) entry which is preliminary data.</text>
</comment>
<dbReference type="GO" id="GO:0005886">
    <property type="term" value="C:plasma membrane"/>
    <property type="evidence" value="ECO:0007669"/>
    <property type="project" value="TreeGrafter"/>
</dbReference>
<reference evidence="2" key="1">
    <citation type="journal article" date="2020" name="mSystems">
        <title>Genome- and Community-Level Interaction Insights into Carbon Utilization and Element Cycling Functions of Hydrothermarchaeota in Hydrothermal Sediment.</title>
        <authorList>
            <person name="Zhou Z."/>
            <person name="Liu Y."/>
            <person name="Xu W."/>
            <person name="Pan J."/>
            <person name="Luo Z.H."/>
            <person name="Li M."/>
        </authorList>
    </citation>
    <scope>NUCLEOTIDE SEQUENCE [LARGE SCALE GENOMIC DNA]</scope>
    <source>
        <strain evidence="2">SpSt-508</strain>
    </source>
</reference>
<sequence>MSLVARFVRNPVKVSVGVLLVALFGVIGALQMPMQLTPEVQIPSLTIETRWPGASPQEVEQEIIQEQEEQLKSVEGVTKLSSESMDSLGRITMEFAIGTDMDEALLKVNSRLQQVPQYPENADQPVISTSNSANTPIAWFILSARLPDPGQIAAFQAEHPELREALEPVRRCHNAGLAMLRLRELAKTHPAVRALLPAEIDVTKLRRFAEDYIESAFERVPGVANSNVIGGLEDELQVVVDPEQLAARQLTILDVRNVLRNQNRDTSGGDFWEGKRRWVVRTLGQFRSKEQVASQLLAVRDGKPVYIRDVATVRDGFKKPDGLVRRFGDSSIAINCLRDNNANVLEVMAGLRAVNKKLNEGLLAQRGLQLIQVYDETEYIYSAISLVRENIFLGGALTMTVLMAFLHLNRRTLVIAPLILGLGLASVYVSPWFFPVCLAVIVGAGFWYARGALVIGLAIPASIVGTFLILSLLGRTLNVISLAGLAFAVGMLVDNAVVILENIYSRYQNGEDAFTATVLGTEEVWGAVVSSTLTTVAVFVPVLFVQEEAGQLFRDIALAISAAVGLSLIVSVVIVPTAATRIIRRGRAAPLTEAPRGLARVLAHLGDRFIGAVTWINRGIQRHWTTQLLTVAVFVAGCAGLAYVFWPQVEYLPNGNRNLVFGILLPPPGYNLDELTRMGQFAEDELRPYWDIDAEEIRRQAASITVWDRVRYLLTGAETPAMKLVKRPAIGDFFFVARGRQVFIGVRSLDPTRAAEMIPLVRSLGARLPGTIAVAFQSSLFSQGLVAGRTIDIEITGPDLRRLVQLGVRILAGDPPDTPGRLPSIMEVIPNGQARPVPSLDLSSPEVHVTPRLWQSAEMELSASELGYTVDALVDGAYASDYFLGAEKIDLTIRGRDEFAQKTQDIGSLPVAVRSGQLVPLAAVADIQLASGPEQVNHRERERAITIAVTPPPDMSLEDALQRIQAQVIAPLERAGVLQDGYRITLAGTADKLKETWLALRFNLLLALLITYLLLAALYESWIYPFVIIFSVPLGAVGGLVGLKLLNWYLVLLEQPPQSLDVLTMLGFVILIGTVVNNAILVVDQALQLIRQEGYAANAAIVEGVRSRIRPMFMTTITTVLGLLPLVLFPGAGSELYRGLGSVVLCGLSLSTLFTLFLVPAAFTLTWNLEHWFRRLLWSRPEHADESNGQPSGERDVKMALAAKR</sequence>
<dbReference type="PANTHER" id="PTHR32063:SF0">
    <property type="entry name" value="SWARMING MOTILITY PROTEIN SWRC"/>
    <property type="match status" value="1"/>
</dbReference>
<dbReference type="EMBL" id="DSVQ01000005">
    <property type="protein sequence ID" value="HGT38059.1"/>
    <property type="molecule type" value="Genomic_DNA"/>
</dbReference>
<evidence type="ECO:0000313" key="2">
    <source>
        <dbReference type="EMBL" id="HGT38059.1"/>
    </source>
</evidence>
<name>A0A7C4LKS1_9PLAN</name>
<evidence type="ECO:0000256" key="1">
    <source>
        <dbReference type="SAM" id="Phobius"/>
    </source>
</evidence>
<feature type="transmembrane region" description="Helical" evidence="1">
    <location>
        <begin position="524"/>
        <end position="544"/>
    </location>
</feature>
<dbReference type="Gene3D" id="3.30.70.1430">
    <property type="entry name" value="Multidrug efflux transporter AcrB pore domain"/>
    <property type="match status" value="1"/>
</dbReference>
<feature type="transmembrane region" description="Helical" evidence="1">
    <location>
        <begin position="1113"/>
        <end position="1133"/>
    </location>
</feature>
<dbReference type="Pfam" id="PF00873">
    <property type="entry name" value="ACR_tran"/>
    <property type="match status" value="4"/>
</dbReference>
<proteinExistence type="predicted"/>
<feature type="transmembrane region" description="Helical" evidence="1">
    <location>
        <begin position="1062"/>
        <end position="1083"/>
    </location>
</feature>
<feature type="transmembrane region" description="Helical" evidence="1">
    <location>
        <begin position="482"/>
        <end position="504"/>
    </location>
</feature>
<protein>
    <submittedName>
        <fullName evidence="2">Efflux RND transporter permease subunit</fullName>
    </submittedName>
</protein>
<feature type="transmembrane region" description="Helical" evidence="1">
    <location>
        <begin position="628"/>
        <end position="646"/>
    </location>
</feature>
<accession>A0A7C4LKS1</accession>
<keyword evidence="1" id="KW-0472">Membrane</keyword>
<keyword evidence="1" id="KW-1133">Transmembrane helix</keyword>
<dbReference type="PANTHER" id="PTHR32063">
    <property type="match status" value="1"/>
</dbReference>
<dbReference type="Gene3D" id="3.30.2090.10">
    <property type="entry name" value="Multidrug efflux transporter AcrB TolC docking domain, DN and DC subdomains"/>
    <property type="match status" value="2"/>
</dbReference>
<dbReference type="SUPFAM" id="SSF82866">
    <property type="entry name" value="Multidrug efflux transporter AcrB transmembrane domain"/>
    <property type="match status" value="2"/>
</dbReference>
<gene>
    <name evidence="2" type="ORF">ENS64_02140</name>
</gene>
<feature type="transmembrane region" description="Helical" evidence="1">
    <location>
        <begin position="997"/>
        <end position="1019"/>
    </location>
</feature>
<dbReference type="InterPro" id="IPR001036">
    <property type="entry name" value="Acrflvin-R"/>
</dbReference>
<feature type="transmembrane region" description="Helical" evidence="1">
    <location>
        <begin position="1026"/>
        <end position="1050"/>
    </location>
</feature>
<dbReference type="GO" id="GO:0042910">
    <property type="term" value="F:xenobiotic transmembrane transporter activity"/>
    <property type="evidence" value="ECO:0007669"/>
    <property type="project" value="TreeGrafter"/>
</dbReference>
<dbReference type="Gene3D" id="1.20.1640.10">
    <property type="entry name" value="Multidrug efflux transporter AcrB transmembrane domain"/>
    <property type="match status" value="2"/>
</dbReference>
<keyword evidence="1" id="KW-0812">Transmembrane</keyword>
<dbReference type="AlphaFoldDB" id="A0A7C4LKS1"/>
<dbReference type="SUPFAM" id="SSF82714">
    <property type="entry name" value="Multidrug efflux transporter AcrB TolC docking domain, DN and DC subdomains"/>
    <property type="match status" value="2"/>
</dbReference>
<feature type="transmembrane region" description="Helical" evidence="1">
    <location>
        <begin position="1139"/>
        <end position="1165"/>
    </location>
</feature>
<dbReference type="PRINTS" id="PR00702">
    <property type="entry name" value="ACRIFLAVINRP"/>
</dbReference>